<evidence type="ECO:0000256" key="8">
    <source>
        <dbReference type="SAM" id="Phobius"/>
    </source>
</evidence>
<feature type="transmembrane region" description="Helical" evidence="8">
    <location>
        <begin position="262"/>
        <end position="287"/>
    </location>
</feature>
<feature type="transmembrane region" description="Helical" evidence="8">
    <location>
        <begin position="308"/>
        <end position="326"/>
    </location>
</feature>
<name>A0ABW3KXS3_9BACI</name>
<dbReference type="PANTHER" id="PTHR34975:SF2">
    <property type="entry name" value="SPORE GERMINATION PROTEIN A2"/>
    <property type="match status" value="1"/>
</dbReference>
<gene>
    <name evidence="9" type="ORF">ACFQ2J_00640</name>
</gene>
<keyword evidence="7 8" id="KW-0472">Membrane</keyword>
<reference evidence="10" key="1">
    <citation type="journal article" date="2019" name="Int. J. Syst. Evol. Microbiol.">
        <title>The Global Catalogue of Microorganisms (GCM) 10K type strain sequencing project: providing services to taxonomists for standard genome sequencing and annotation.</title>
        <authorList>
            <consortium name="The Broad Institute Genomics Platform"/>
            <consortium name="The Broad Institute Genome Sequencing Center for Infectious Disease"/>
            <person name="Wu L."/>
            <person name="Ma J."/>
        </authorList>
    </citation>
    <scope>NUCLEOTIDE SEQUENCE [LARGE SCALE GENOMIC DNA]</scope>
    <source>
        <strain evidence="10">CCUG 56607</strain>
    </source>
</reference>
<evidence type="ECO:0000313" key="10">
    <source>
        <dbReference type="Proteomes" id="UP001596990"/>
    </source>
</evidence>
<evidence type="ECO:0000256" key="3">
    <source>
        <dbReference type="ARBA" id="ARBA00022448"/>
    </source>
</evidence>
<evidence type="ECO:0000256" key="4">
    <source>
        <dbReference type="ARBA" id="ARBA00022544"/>
    </source>
</evidence>
<comment type="subcellular location">
    <subcellularLocation>
        <location evidence="1">Membrane</location>
        <topology evidence="1">Multi-pass membrane protein</topology>
    </subcellularLocation>
</comment>
<comment type="caution">
    <text evidence="9">The sequence shown here is derived from an EMBL/GenBank/DDBJ whole genome shotgun (WGS) entry which is preliminary data.</text>
</comment>
<organism evidence="9 10">
    <name type="scientific">Thalassobacillus hwangdonensis</name>
    <dbReference type="NCBI Taxonomy" id="546108"/>
    <lineage>
        <taxon>Bacteria</taxon>
        <taxon>Bacillati</taxon>
        <taxon>Bacillota</taxon>
        <taxon>Bacilli</taxon>
        <taxon>Bacillales</taxon>
        <taxon>Bacillaceae</taxon>
        <taxon>Thalassobacillus</taxon>
    </lineage>
</organism>
<dbReference type="Pfam" id="PF03845">
    <property type="entry name" value="Spore_permease"/>
    <property type="match status" value="1"/>
</dbReference>
<dbReference type="Gene3D" id="1.20.1740.10">
    <property type="entry name" value="Amino acid/polyamine transporter I"/>
    <property type="match status" value="1"/>
</dbReference>
<feature type="transmembrane region" description="Helical" evidence="8">
    <location>
        <begin position="120"/>
        <end position="140"/>
    </location>
</feature>
<keyword evidence="5 8" id="KW-0812">Transmembrane</keyword>
<feature type="transmembrane region" description="Helical" evidence="8">
    <location>
        <begin position="338"/>
        <end position="359"/>
    </location>
</feature>
<sequence>MNNEQISPRQFMFLVMLFVIGSSIIIMPSPMASGAKQDAWIAASISLAIGILLGLLFIKIGDLSPESNLVDASIDVFGKWLGRLIAIIFLLFIFILSSLVLRNIGDFMTTQIIPETPLQFTHILFLLVVIFGARLGIEVIGRTAEIFMPWIILLILFLTVFVAPQLQFENVKPVFENGWKPIVGTSLTMIGSPFLEMAALLMVYPYVKEKQNKKARKAWLLGVLLGGGFLVLITFLSILVLGSHLTALNAYPSYELGKNISIAGFLEGVEIIIAIIWMLTIFFKLIILFGATAKGFSRVFNMQDERTLLLPLGMIAVVLSIISYPDVAYFEKFVGETWFPYAITHGFLIPLLIGIGLAFKKKKQANTK</sequence>
<dbReference type="EMBL" id="JBHTKL010000001">
    <property type="protein sequence ID" value="MFD1017688.1"/>
    <property type="molecule type" value="Genomic_DNA"/>
</dbReference>
<keyword evidence="6 8" id="KW-1133">Transmembrane helix</keyword>
<feature type="transmembrane region" description="Helical" evidence="8">
    <location>
        <begin position="219"/>
        <end position="242"/>
    </location>
</feature>
<dbReference type="RefSeq" id="WP_386055626.1">
    <property type="nucleotide sequence ID" value="NZ_JBHTKL010000001.1"/>
</dbReference>
<dbReference type="InterPro" id="IPR004761">
    <property type="entry name" value="Spore_GerAB"/>
</dbReference>
<comment type="similarity">
    <text evidence="2">Belongs to the amino acid-polyamine-organocation (APC) superfamily. Spore germination protein (SGP) (TC 2.A.3.9) family.</text>
</comment>
<feature type="transmembrane region" description="Helical" evidence="8">
    <location>
        <begin position="186"/>
        <end position="207"/>
    </location>
</feature>
<dbReference type="PANTHER" id="PTHR34975">
    <property type="entry name" value="SPORE GERMINATION PROTEIN A2"/>
    <property type="match status" value="1"/>
</dbReference>
<protein>
    <submittedName>
        <fullName evidence="9">Endospore germination permease</fullName>
    </submittedName>
</protein>
<evidence type="ECO:0000256" key="2">
    <source>
        <dbReference type="ARBA" id="ARBA00007998"/>
    </source>
</evidence>
<keyword evidence="10" id="KW-1185">Reference proteome</keyword>
<accession>A0ABW3KXS3</accession>
<evidence type="ECO:0000256" key="5">
    <source>
        <dbReference type="ARBA" id="ARBA00022692"/>
    </source>
</evidence>
<feature type="transmembrane region" description="Helical" evidence="8">
    <location>
        <begin position="80"/>
        <end position="100"/>
    </location>
</feature>
<evidence type="ECO:0000256" key="1">
    <source>
        <dbReference type="ARBA" id="ARBA00004141"/>
    </source>
</evidence>
<keyword evidence="4" id="KW-0309">Germination</keyword>
<evidence type="ECO:0000313" key="9">
    <source>
        <dbReference type="EMBL" id="MFD1017688.1"/>
    </source>
</evidence>
<feature type="transmembrane region" description="Helical" evidence="8">
    <location>
        <begin position="39"/>
        <end position="60"/>
    </location>
</feature>
<feature type="transmembrane region" description="Helical" evidence="8">
    <location>
        <begin position="12"/>
        <end position="33"/>
    </location>
</feature>
<feature type="transmembrane region" description="Helical" evidence="8">
    <location>
        <begin position="147"/>
        <end position="166"/>
    </location>
</feature>
<evidence type="ECO:0000256" key="7">
    <source>
        <dbReference type="ARBA" id="ARBA00023136"/>
    </source>
</evidence>
<dbReference type="Proteomes" id="UP001596990">
    <property type="component" value="Unassembled WGS sequence"/>
</dbReference>
<evidence type="ECO:0000256" key="6">
    <source>
        <dbReference type="ARBA" id="ARBA00022989"/>
    </source>
</evidence>
<proteinExistence type="inferred from homology"/>
<dbReference type="NCBIfam" id="TIGR00912">
    <property type="entry name" value="2A0309"/>
    <property type="match status" value="1"/>
</dbReference>
<keyword evidence="3" id="KW-0813">Transport</keyword>